<gene>
    <name evidence="1" type="ORF">K8U61_00760</name>
</gene>
<sequence>MALSVLHAPLHAPSAVGRSDVVVREIRSHAPTIVGLTEAYGILDGLSRMRGYRMVVETGGLDRRRGQKDNPVLVRSSLRSLGSGQVIGCDASTPIKIAPERWFTYSAQQVDELGSVCHVALHPHAAVQVESTGRLRVDTDRARQYGRQMTGFAALLDFAVAMGWLVVVTGDLNFRDRGDDARSPYRIMRDRKLQVVVHGIDCIAFSRGLGLTVSEVPAPATITDHPWLLGVAG</sequence>
<dbReference type="InterPro" id="IPR036691">
    <property type="entry name" value="Endo/exonu/phosph_ase_sf"/>
</dbReference>
<proteinExistence type="predicted"/>
<dbReference type="Proteomes" id="UP000780875">
    <property type="component" value="Unassembled WGS sequence"/>
</dbReference>
<organism evidence="1 2">
    <name type="scientific">Nocardioides mangrovi</name>
    <dbReference type="NCBI Taxonomy" id="2874580"/>
    <lineage>
        <taxon>Bacteria</taxon>
        <taxon>Bacillati</taxon>
        <taxon>Actinomycetota</taxon>
        <taxon>Actinomycetes</taxon>
        <taxon>Propionibacteriales</taxon>
        <taxon>Nocardioidaceae</taxon>
        <taxon>Nocardioides</taxon>
    </lineage>
</organism>
<protein>
    <recommendedName>
        <fullName evidence="3">Endonuclease/exonuclease/phosphatase domain-containing protein</fullName>
    </recommendedName>
</protein>
<dbReference type="RefSeq" id="WP_224121046.1">
    <property type="nucleotide sequence ID" value="NZ_JAIQZJ010000001.1"/>
</dbReference>
<evidence type="ECO:0000313" key="1">
    <source>
        <dbReference type="EMBL" id="MBZ5736672.1"/>
    </source>
</evidence>
<evidence type="ECO:0000313" key="2">
    <source>
        <dbReference type="Proteomes" id="UP000780875"/>
    </source>
</evidence>
<name>A0ABS7U741_9ACTN</name>
<evidence type="ECO:0008006" key="3">
    <source>
        <dbReference type="Google" id="ProtNLM"/>
    </source>
</evidence>
<keyword evidence="2" id="KW-1185">Reference proteome</keyword>
<reference evidence="1 2" key="1">
    <citation type="submission" date="2021-09" db="EMBL/GenBank/DDBJ databases">
        <title>Whole genome sequence of Nocardioides sp. GBK3QG-3.</title>
        <authorList>
            <person name="Tuo L."/>
        </authorList>
    </citation>
    <scope>NUCLEOTIDE SEQUENCE [LARGE SCALE GENOMIC DNA]</scope>
    <source>
        <strain evidence="1 2">GBK3QG-3</strain>
    </source>
</reference>
<dbReference type="SUPFAM" id="SSF56219">
    <property type="entry name" value="DNase I-like"/>
    <property type="match status" value="1"/>
</dbReference>
<dbReference type="Gene3D" id="3.60.10.10">
    <property type="entry name" value="Endonuclease/exonuclease/phosphatase"/>
    <property type="match status" value="1"/>
</dbReference>
<dbReference type="EMBL" id="JAIQZJ010000001">
    <property type="protein sequence ID" value="MBZ5736672.1"/>
    <property type="molecule type" value="Genomic_DNA"/>
</dbReference>
<accession>A0ABS7U741</accession>
<comment type="caution">
    <text evidence="1">The sequence shown here is derived from an EMBL/GenBank/DDBJ whole genome shotgun (WGS) entry which is preliminary data.</text>
</comment>